<gene>
    <name evidence="2" type="ORF">ACFOMG_16745</name>
</gene>
<evidence type="ECO:0008006" key="4">
    <source>
        <dbReference type="Google" id="ProtNLM"/>
    </source>
</evidence>
<dbReference type="EMBL" id="JBHRYB010000024">
    <property type="protein sequence ID" value="MFC3681751.1"/>
    <property type="molecule type" value="Genomic_DNA"/>
</dbReference>
<keyword evidence="3" id="KW-1185">Reference proteome</keyword>
<evidence type="ECO:0000256" key="1">
    <source>
        <dbReference type="SAM" id="SignalP"/>
    </source>
</evidence>
<accession>A0ABV7VZ29</accession>
<sequence>MVTRFQFILMSLFSLAAALPASADGDGDGIHRFWIEKTFQNQSKIKHYQAAVEQRFNQQVEQLEVYFRPPAEVAVLNRAADGATQPLLMLQQQTLRLATDANYRLAIAGLDGLTQRDHLQAVEDQYWFNQQHFERTFTPSEKVAGRIAVGVELQAQDSDLALQHAALFVDYHYSLPVKGQFRYRDGSELALANRYTRVNQPEFEFPVWPEALSASRQWDFRLPGVTQSQAESRLGSPLRQPALTDGPWQMPAGRYFAGPAGQAAAYFYNDQYSLALIAERALPLSSVGRPLTLSSGVKAQLLQAPLLTLVEFVQDGVNYRLLSDIHPEVLLAAAGKMTQ</sequence>
<proteinExistence type="predicted"/>
<protein>
    <recommendedName>
        <fullName evidence="4">MucB/RseB N-terminal domain-containing protein</fullName>
    </recommendedName>
</protein>
<feature type="chain" id="PRO_5046988620" description="MucB/RseB N-terminal domain-containing protein" evidence="1">
    <location>
        <begin position="24"/>
        <end position="339"/>
    </location>
</feature>
<evidence type="ECO:0000313" key="2">
    <source>
        <dbReference type="EMBL" id="MFC3681751.1"/>
    </source>
</evidence>
<name>A0ABV7VZ29_9GAMM</name>
<dbReference type="RefSeq" id="WP_376868350.1">
    <property type="nucleotide sequence ID" value="NZ_JBHRYB010000024.1"/>
</dbReference>
<reference evidence="3" key="1">
    <citation type="journal article" date="2019" name="Int. J. Syst. Evol. Microbiol.">
        <title>The Global Catalogue of Microorganisms (GCM) 10K type strain sequencing project: providing services to taxonomists for standard genome sequencing and annotation.</title>
        <authorList>
            <consortium name="The Broad Institute Genomics Platform"/>
            <consortium name="The Broad Institute Genome Sequencing Center for Infectious Disease"/>
            <person name="Wu L."/>
            <person name="Ma J."/>
        </authorList>
    </citation>
    <scope>NUCLEOTIDE SEQUENCE [LARGE SCALE GENOMIC DNA]</scope>
    <source>
        <strain evidence="3">KCTC 42424</strain>
    </source>
</reference>
<evidence type="ECO:0000313" key="3">
    <source>
        <dbReference type="Proteomes" id="UP001595722"/>
    </source>
</evidence>
<keyword evidence="1" id="KW-0732">Signal</keyword>
<comment type="caution">
    <text evidence="2">The sequence shown here is derived from an EMBL/GenBank/DDBJ whole genome shotgun (WGS) entry which is preliminary data.</text>
</comment>
<organism evidence="2 3">
    <name type="scientific">Bacterioplanoides pacificum</name>
    <dbReference type="NCBI Taxonomy" id="1171596"/>
    <lineage>
        <taxon>Bacteria</taxon>
        <taxon>Pseudomonadati</taxon>
        <taxon>Pseudomonadota</taxon>
        <taxon>Gammaproteobacteria</taxon>
        <taxon>Oceanospirillales</taxon>
        <taxon>Oceanospirillaceae</taxon>
        <taxon>Bacterioplanoides</taxon>
    </lineage>
</organism>
<feature type="signal peptide" evidence="1">
    <location>
        <begin position="1"/>
        <end position="23"/>
    </location>
</feature>
<dbReference type="Proteomes" id="UP001595722">
    <property type="component" value="Unassembled WGS sequence"/>
</dbReference>